<reference evidence="9" key="1">
    <citation type="submission" date="2016-11" db="EMBL/GenBank/DDBJ databases">
        <authorList>
            <person name="Varghese N."/>
            <person name="Submissions S."/>
        </authorList>
    </citation>
    <scope>NUCLEOTIDE SEQUENCE [LARGE SCALE GENOMIC DNA]</scope>
    <source>
        <strain evidence="9">DSM 6637</strain>
    </source>
</reference>
<accession>A0A1M7HVT6</accession>
<dbReference type="AlphaFoldDB" id="A0A1M7HVT6"/>
<dbReference type="PANTHER" id="PTHR30065">
    <property type="entry name" value="FLAGELLAR BIOSYNTHETIC PROTEIN FLIR"/>
    <property type="match status" value="1"/>
</dbReference>
<dbReference type="Proteomes" id="UP000184444">
    <property type="component" value="Unassembled WGS sequence"/>
</dbReference>
<feature type="transmembrane region" description="Helical" evidence="7">
    <location>
        <begin position="207"/>
        <end position="231"/>
    </location>
</feature>
<organism evidence="8 9">
    <name type="scientific">Paracoccus solventivorans</name>
    <dbReference type="NCBI Taxonomy" id="53463"/>
    <lineage>
        <taxon>Bacteria</taxon>
        <taxon>Pseudomonadati</taxon>
        <taxon>Pseudomonadota</taxon>
        <taxon>Alphaproteobacteria</taxon>
        <taxon>Rhodobacterales</taxon>
        <taxon>Paracoccaceae</taxon>
        <taxon>Paracoccus</taxon>
    </lineage>
</organism>
<comment type="subcellular location">
    <subcellularLocation>
        <location evidence="1">Cell membrane</location>
        <topology evidence="1">Multi-pass membrane protein</topology>
    </subcellularLocation>
</comment>
<feature type="transmembrane region" description="Helical" evidence="7">
    <location>
        <begin position="170"/>
        <end position="195"/>
    </location>
</feature>
<evidence type="ECO:0000256" key="2">
    <source>
        <dbReference type="ARBA" id="ARBA00009772"/>
    </source>
</evidence>
<keyword evidence="6 7" id="KW-0472">Membrane</keyword>
<sequence>MTDIPLPAGLLDWLAPLLLIYARIQACLMTMPAIGERVLPVRVRVAAAVALVPLYAAAAPALSSPAPLALAALMGVEILSGLVLGLLVRVVAMALDVATTAIAQSASLSAMLGVSDEMAPHPIGNLLHMAGMALLMALGLPLFICQVLTDSFALKPAGLWPDIAVIWPEFWQLVIHSFTLSMLIAAPFILGGLLFQMLSGVVARVMPAMPIVFVAAPAAILLALAALALLVPGLLGIWARDVLSLQPAVLR</sequence>
<dbReference type="Pfam" id="PF01311">
    <property type="entry name" value="Bac_export_1"/>
    <property type="match status" value="1"/>
</dbReference>
<feature type="transmembrane region" description="Helical" evidence="7">
    <location>
        <begin position="126"/>
        <end position="149"/>
    </location>
</feature>
<keyword evidence="5 7" id="KW-1133">Transmembrane helix</keyword>
<dbReference type="PRINTS" id="PR00953">
    <property type="entry name" value="TYPE3IMRPROT"/>
</dbReference>
<dbReference type="GO" id="GO:0005886">
    <property type="term" value="C:plasma membrane"/>
    <property type="evidence" value="ECO:0007669"/>
    <property type="project" value="UniProtKB-SubCell"/>
</dbReference>
<evidence type="ECO:0000256" key="6">
    <source>
        <dbReference type="ARBA" id="ARBA00023136"/>
    </source>
</evidence>
<evidence type="ECO:0000313" key="8">
    <source>
        <dbReference type="EMBL" id="SHM32594.1"/>
    </source>
</evidence>
<feature type="transmembrane region" description="Helical" evidence="7">
    <location>
        <begin position="68"/>
        <end position="88"/>
    </location>
</feature>
<keyword evidence="8" id="KW-0966">Cell projection</keyword>
<dbReference type="STRING" id="53463.SAMN05444389_10742"/>
<evidence type="ECO:0000256" key="7">
    <source>
        <dbReference type="SAM" id="Phobius"/>
    </source>
</evidence>
<evidence type="ECO:0000256" key="1">
    <source>
        <dbReference type="ARBA" id="ARBA00004651"/>
    </source>
</evidence>
<evidence type="ECO:0000256" key="4">
    <source>
        <dbReference type="ARBA" id="ARBA00022692"/>
    </source>
</evidence>
<dbReference type="GO" id="GO:0006605">
    <property type="term" value="P:protein targeting"/>
    <property type="evidence" value="ECO:0007669"/>
    <property type="project" value="InterPro"/>
</dbReference>
<evidence type="ECO:0000313" key="9">
    <source>
        <dbReference type="Proteomes" id="UP000184444"/>
    </source>
</evidence>
<dbReference type="PANTHER" id="PTHR30065:SF8">
    <property type="entry name" value="FLAGELLAR BIOSYNTHETIC PROTEIN FLIR"/>
    <property type="match status" value="1"/>
</dbReference>
<keyword evidence="8" id="KW-0282">Flagellum</keyword>
<evidence type="ECO:0000256" key="3">
    <source>
        <dbReference type="ARBA" id="ARBA00022475"/>
    </source>
</evidence>
<protein>
    <submittedName>
        <fullName evidence="8">Flagellar biosynthetic protein FliR</fullName>
    </submittedName>
</protein>
<evidence type="ECO:0000256" key="5">
    <source>
        <dbReference type="ARBA" id="ARBA00022989"/>
    </source>
</evidence>
<keyword evidence="9" id="KW-1185">Reference proteome</keyword>
<dbReference type="RefSeq" id="WP_073066994.1">
    <property type="nucleotide sequence ID" value="NZ_FRCK01000007.1"/>
</dbReference>
<dbReference type="OrthoDB" id="9779817at2"/>
<keyword evidence="8" id="KW-0969">Cilium</keyword>
<dbReference type="EMBL" id="FRCK01000007">
    <property type="protein sequence ID" value="SHM32594.1"/>
    <property type="molecule type" value="Genomic_DNA"/>
</dbReference>
<comment type="similarity">
    <text evidence="2">Belongs to the FliR/MopE/SpaR family.</text>
</comment>
<keyword evidence="3" id="KW-1003">Cell membrane</keyword>
<name>A0A1M7HVT6_9RHOB</name>
<proteinExistence type="inferred from homology"/>
<gene>
    <name evidence="8" type="ORF">SAMN05444389_10742</name>
</gene>
<feature type="transmembrane region" description="Helical" evidence="7">
    <location>
        <begin position="43"/>
        <end position="62"/>
    </location>
</feature>
<dbReference type="InterPro" id="IPR002010">
    <property type="entry name" value="T3SS_IM_R"/>
</dbReference>
<keyword evidence="4 7" id="KW-0812">Transmembrane</keyword>